<proteinExistence type="predicted"/>
<name>A0ABW7NA27_9BACT</name>
<evidence type="ECO:0000313" key="2">
    <source>
        <dbReference type="Proteomes" id="UP001610063"/>
    </source>
</evidence>
<dbReference type="RefSeq" id="WP_395417802.1">
    <property type="nucleotide sequence ID" value="NZ_JBIPKE010000017.1"/>
</dbReference>
<dbReference type="EMBL" id="JBIPKE010000017">
    <property type="protein sequence ID" value="MFH6984458.1"/>
    <property type="molecule type" value="Genomic_DNA"/>
</dbReference>
<reference evidence="1 2" key="1">
    <citation type="journal article" date="2013" name="Int. J. Syst. Evol. Microbiol.">
        <title>Marinoscillum luteum sp. nov., isolated from marine sediment.</title>
        <authorList>
            <person name="Cha I.T."/>
            <person name="Park S.J."/>
            <person name="Kim S.J."/>
            <person name="Kim J.G."/>
            <person name="Jung M.Y."/>
            <person name="Shin K.S."/>
            <person name="Kwon K.K."/>
            <person name="Yang S.H."/>
            <person name="Seo Y.S."/>
            <person name="Rhee S.K."/>
        </authorList>
    </citation>
    <scope>NUCLEOTIDE SEQUENCE [LARGE SCALE GENOMIC DNA]</scope>
    <source>
        <strain evidence="1 2">KCTC 23939</strain>
    </source>
</reference>
<gene>
    <name evidence="1" type="ORF">ACHKAR_13475</name>
</gene>
<evidence type="ECO:0000313" key="1">
    <source>
        <dbReference type="EMBL" id="MFH6984458.1"/>
    </source>
</evidence>
<comment type="caution">
    <text evidence="1">The sequence shown here is derived from an EMBL/GenBank/DDBJ whole genome shotgun (WGS) entry which is preliminary data.</text>
</comment>
<accession>A0ABW7NA27</accession>
<keyword evidence="2" id="KW-1185">Reference proteome</keyword>
<organism evidence="1 2">
    <name type="scientific">Marinoscillum luteum</name>
    <dbReference type="NCBI Taxonomy" id="861051"/>
    <lineage>
        <taxon>Bacteria</taxon>
        <taxon>Pseudomonadati</taxon>
        <taxon>Bacteroidota</taxon>
        <taxon>Cytophagia</taxon>
        <taxon>Cytophagales</taxon>
        <taxon>Reichenbachiellaceae</taxon>
        <taxon>Marinoscillum</taxon>
    </lineage>
</organism>
<dbReference type="Proteomes" id="UP001610063">
    <property type="component" value="Unassembled WGS sequence"/>
</dbReference>
<sequence length="77" mass="9262">MSPEKTTPAYPYEATDRFDHSRYRLSQATYYQIMDLIKFYHESMYLLPDDEVVIVERLNDQNHTEYCKVSVNHLVLE</sequence>
<protein>
    <submittedName>
        <fullName evidence="1">Uncharacterized protein</fullName>
    </submittedName>
</protein>